<dbReference type="InterPro" id="IPR023827">
    <property type="entry name" value="Peptidase_S8_Asp-AS"/>
</dbReference>
<feature type="active site" description="Charge relay system" evidence="5">
    <location>
        <position position="433"/>
    </location>
</feature>
<reference evidence="9 10" key="1">
    <citation type="journal article" date="2014" name="Proc. Natl. Acad. Sci. U.S.A.">
        <title>Trajectory and genomic determinants of fungal-pathogen speciation and host adaptation.</title>
        <authorList>
            <person name="Hu X."/>
            <person name="Xiao G."/>
            <person name="Zheng P."/>
            <person name="Shang Y."/>
            <person name="Su Y."/>
            <person name="Zhang X."/>
            <person name="Liu X."/>
            <person name="Zhan S."/>
            <person name="St Leger R.J."/>
            <person name="Wang C."/>
        </authorList>
    </citation>
    <scope>NUCLEOTIDE SEQUENCE [LARGE SCALE GENOMIC DNA]</scope>
    <source>
        <strain evidence="9 10">ARSEF 1941</strain>
    </source>
</reference>
<dbReference type="GeneID" id="63739951"/>
<feature type="domain" description="Peptidase S8/S53" evidence="7">
    <location>
        <begin position="380"/>
        <end position="614"/>
    </location>
</feature>
<dbReference type="GO" id="GO:0006508">
    <property type="term" value="P:proteolysis"/>
    <property type="evidence" value="ECO:0007669"/>
    <property type="project" value="UniProtKB-KW"/>
</dbReference>
<dbReference type="PROSITE" id="PS00136">
    <property type="entry name" value="SUBTILASE_ASP"/>
    <property type="match status" value="1"/>
</dbReference>
<sequence length="676" mass="76221">MAQVLAAEVAESSVVNRDNATNQKWSGAPYEITRRVDICSEIKGQRNLRAPLRLSFREHQVWRTLNKPDGTAFGLLSKLEEHAIHDKLEDLLRTGSLKARDTNDKLVKFKLALRLASSLQALYLGPWIHQDCTLTAKSVQILRNEEVSQIEMLNEAYIPCRLIGDCERHEAFLEAPKQHQESGHQTKSGQPAEPCPTFFLSFAQLLVDIEKGEEGYQSAVDEPAKKWYDFLVDECRNSFKDEAMRYYRAAIEGCLLYLDLYRIETGGIEFNRHPVQNVINKSIVSPLRMHLEIWESALFSGDGDPLSSNMAKNQDNPQGWNDVETEFPLWSAVDDNTERELTEKNTPKKDEGSFTKLMENFIEKYIELPSVSGQRAANGNVRIAVIDSGLLCDQRDTYLSHEHVQQRIRAGKNFVRNSDSEPDAGDWKDEHGHGTHVTRLLLKFAPRAEIFVAKITNSDTLKFTNQEQLLEVSLQECMLIEAALEWAGQHADIINLSFSLGSNPSRDLQDALKLLVHDKKLIFAAASNVGGNKPRPWPAKEPGVFCIYATDERGIPDLNLNPSLSSIGDNFATLGCGIESYWEGDYRLISGTSYAAPMAAAIAANILEFARRHIPEVAESFCIYKTMRDLFRHHMTANNADGLYHQILPWNDGLWDNQSVGDVCQRLKDICSGIDR</sequence>
<dbReference type="Gene3D" id="3.40.50.200">
    <property type="entry name" value="Peptidase S8/S53 domain"/>
    <property type="match status" value="1"/>
</dbReference>
<evidence type="ECO:0000256" key="5">
    <source>
        <dbReference type="PROSITE-ProRule" id="PRU01240"/>
    </source>
</evidence>
<evidence type="ECO:0000259" key="8">
    <source>
        <dbReference type="Pfam" id="PF24476"/>
    </source>
</evidence>
<dbReference type="AlphaFoldDB" id="A0A0B2WRA9"/>
<dbReference type="PANTHER" id="PTHR43806">
    <property type="entry name" value="PEPTIDASE S8"/>
    <property type="match status" value="1"/>
</dbReference>
<evidence type="ECO:0000256" key="2">
    <source>
        <dbReference type="ARBA" id="ARBA00022670"/>
    </source>
</evidence>
<gene>
    <name evidence="9" type="ORF">MAM_05496</name>
</gene>
<protein>
    <submittedName>
        <fullName evidence="9">Intracellular serine protease</fullName>
    </submittedName>
</protein>
<dbReference type="InterPro" id="IPR000209">
    <property type="entry name" value="Peptidase_S8/S53_dom"/>
</dbReference>
<dbReference type="RefSeq" id="XP_040677619.1">
    <property type="nucleotide sequence ID" value="XM_040824294.1"/>
</dbReference>
<name>A0A0B2WRA9_METAS</name>
<evidence type="ECO:0000313" key="9">
    <source>
        <dbReference type="EMBL" id="KHN96553.1"/>
    </source>
</evidence>
<dbReference type="InterPro" id="IPR023828">
    <property type="entry name" value="Peptidase_S8_Ser-AS"/>
</dbReference>
<dbReference type="OrthoDB" id="4941554at2759"/>
<dbReference type="PROSITE" id="PS51892">
    <property type="entry name" value="SUBTILASE"/>
    <property type="match status" value="1"/>
</dbReference>
<dbReference type="GO" id="GO:0004252">
    <property type="term" value="F:serine-type endopeptidase activity"/>
    <property type="evidence" value="ECO:0007669"/>
    <property type="project" value="UniProtKB-UniRule"/>
</dbReference>
<evidence type="ECO:0000259" key="7">
    <source>
        <dbReference type="Pfam" id="PF00082"/>
    </source>
</evidence>
<dbReference type="InterPro" id="IPR015500">
    <property type="entry name" value="Peptidase_S8_subtilisin-rel"/>
</dbReference>
<comment type="similarity">
    <text evidence="1 5 6">Belongs to the peptidase S8 family.</text>
</comment>
<dbReference type="HOGENOM" id="CLU_016268_0_0_1"/>
<comment type="caution">
    <text evidence="9">The sequence shown here is derived from an EMBL/GenBank/DDBJ whole genome shotgun (WGS) entry which is preliminary data.</text>
</comment>
<keyword evidence="4 5" id="KW-0720">Serine protease</keyword>
<dbReference type="PRINTS" id="PR00723">
    <property type="entry name" value="SUBTILISIN"/>
</dbReference>
<keyword evidence="10" id="KW-1185">Reference proteome</keyword>
<dbReference type="EMBL" id="AZHE01000014">
    <property type="protein sequence ID" value="KHN96553.1"/>
    <property type="molecule type" value="Genomic_DNA"/>
</dbReference>
<dbReference type="Proteomes" id="UP000030816">
    <property type="component" value="Unassembled WGS sequence"/>
</dbReference>
<dbReference type="InterPro" id="IPR050131">
    <property type="entry name" value="Peptidase_S8_subtilisin-like"/>
</dbReference>
<keyword evidence="2 5" id="KW-0645">Protease</keyword>
<keyword evidence="3 5" id="KW-0378">Hydrolase</keyword>
<dbReference type="PANTHER" id="PTHR43806:SF11">
    <property type="entry name" value="CEREVISIN-RELATED"/>
    <property type="match status" value="1"/>
</dbReference>
<feature type="active site" description="Charge relay system" evidence="5">
    <location>
        <position position="387"/>
    </location>
</feature>
<organism evidence="9 10">
    <name type="scientific">Metarhizium album (strain ARSEF 1941)</name>
    <dbReference type="NCBI Taxonomy" id="1081103"/>
    <lineage>
        <taxon>Eukaryota</taxon>
        <taxon>Fungi</taxon>
        <taxon>Dikarya</taxon>
        <taxon>Ascomycota</taxon>
        <taxon>Pezizomycotina</taxon>
        <taxon>Sordariomycetes</taxon>
        <taxon>Hypocreomycetidae</taxon>
        <taxon>Hypocreales</taxon>
        <taxon>Clavicipitaceae</taxon>
        <taxon>Metarhizium</taxon>
    </lineage>
</organism>
<evidence type="ECO:0000256" key="3">
    <source>
        <dbReference type="ARBA" id="ARBA00022801"/>
    </source>
</evidence>
<dbReference type="SUPFAM" id="SSF52743">
    <property type="entry name" value="Subtilisin-like"/>
    <property type="match status" value="1"/>
</dbReference>
<dbReference type="InterPro" id="IPR056002">
    <property type="entry name" value="DUF7580"/>
</dbReference>
<dbReference type="PROSITE" id="PS00138">
    <property type="entry name" value="SUBTILASE_SER"/>
    <property type="match status" value="1"/>
</dbReference>
<feature type="domain" description="DUF7580" evidence="8">
    <location>
        <begin position="32"/>
        <end position="292"/>
    </location>
</feature>
<evidence type="ECO:0000256" key="6">
    <source>
        <dbReference type="RuleBase" id="RU003355"/>
    </source>
</evidence>
<evidence type="ECO:0000256" key="1">
    <source>
        <dbReference type="ARBA" id="ARBA00011073"/>
    </source>
</evidence>
<dbReference type="Pfam" id="PF00082">
    <property type="entry name" value="Peptidase_S8"/>
    <property type="match status" value="1"/>
</dbReference>
<proteinExistence type="inferred from homology"/>
<evidence type="ECO:0000313" key="10">
    <source>
        <dbReference type="Proteomes" id="UP000030816"/>
    </source>
</evidence>
<dbReference type="InterPro" id="IPR036852">
    <property type="entry name" value="Peptidase_S8/S53_dom_sf"/>
</dbReference>
<dbReference type="Pfam" id="PF24476">
    <property type="entry name" value="DUF7580"/>
    <property type="match status" value="1"/>
</dbReference>
<evidence type="ECO:0000256" key="4">
    <source>
        <dbReference type="ARBA" id="ARBA00022825"/>
    </source>
</evidence>
<accession>A0A0B2WRA9</accession>
<feature type="active site" description="Charge relay system" evidence="5">
    <location>
        <position position="593"/>
    </location>
</feature>